<sequence length="459" mass="51335">MMMSIIMAICLLPILIMIYVMERNEAKPKKGMILGVTLPPEGQTLPEVEGIVARFKRHLALFCLVCAAAAVPVFFIDGEIAGLTGWMVWMVAAICLPMLPHILANRALKALKKQRGWQAAGTVRRIVDTKADAASLPRPIDNRMLAAALVVCLLPLLLLFFFEDAGLRWSLFFLCLCDTACLLIIWACGRWMFRRRADMVSGDTALNQTLLRVRRLYWDRCWIVNLWAIAALNCLIGINMLWPVEWLMFLMIVGFNFFLIGVCLWTELGTRRAQERLTSGVEIIADEDDRWIWGIFYYDPSDRRLMVAKRVGIGTTMNLGRPVGMILGVLSALVLVGCVFIGPILGGMYNKPLGLTVSDPYFVASLGEKSKYALPLDEIASVELRDTLPSAYRTFGVGMETYLQGTFSVEGDGSCQLNLDPTQPPFLRVETETGTYWFNAETPDETRAAAQELETRLGL</sequence>
<reference evidence="3" key="1">
    <citation type="journal article" date="2022" name="Int. J. Syst. Evol. Microbiol.">
        <title>Genome-based, phenotypic and chemotaxonomic classification of Faecalibacterium strains: proposal of three novel species Faecalibacterium duncaniae sp. nov., Faecalibacterium hattorii sp. nov. and Faecalibacterium gallinarum sp. nov. .</title>
        <authorList>
            <person name="Sakamoto M."/>
            <person name="Sakurai N."/>
            <person name="Tanno H."/>
            <person name="Iino T."/>
            <person name="Ohkuma M."/>
            <person name="Endo A."/>
        </authorList>
    </citation>
    <scope>NUCLEOTIDE SEQUENCE</scope>
    <source>
        <strain evidence="3">JCM 17207</strain>
    </source>
</reference>
<feature type="transmembrane region" description="Helical" evidence="1">
    <location>
        <begin position="222"/>
        <end position="242"/>
    </location>
</feature>
<feature type="transmembrane region" description="Helical" evidence="1">
    <location>
        <begin position="88"/>
        <end position="108"/>
    </location>
</feature>
<dbReference type="RefSeq" id="WP_238316406.1">
    <property type="nucleotide sequence ID" value="NZ_BQKV01000027.1"/>
</dbReference>
<dbReference type="InterPro" id="IPR043831">
    <property type="entry name" value="DUF5808"/>
</dbReference>
<feature type="transmembrane region" description="Helical" evidence="1">
    <location>
        <begin position="168"/>
        <end position="189"/>
    </location>
</feature>
<keyword evidence="1" id="KW-0812">Transmembrane</keyword>
<organism evidence="3 4">
    <name type="scientific">Faecalibacterium gallinarum</name>
    <dbReference type="NCBI Taxonomy" id="2903556"/>
    <lineage>
        <taxon>Bacteria</taxon>
        <taxon>Bacillati</taxon>
        <taxon>Bacillota</taxon>
        <taxon>Clostridia</taxon>
        <taxon>Eubacteriales</taxon>
        <taxon>Oscillospiraceae</taxon>
        <taxon>Faecalibacterium</taxon>
    </lineage>
</organism>
<feature type="transmembrane region" description="Helical" evidence="1">
    <location>
        <begin position="6"/>
        <end position="22"/>
    </location>
</feature>
<evidence type="ECO:0000259" key="2">
    <source>
        <dbReference type="Pfam" id="PF19124"/>
    </source>
</evidence>
<accession>A0AA37IY89</accession>
<feature type="transmembrane region" description="Helical" evidence="1">
    <location>
        <begin position="326"/>
        <end position="349"/>
    </location>
</feature>
<dbReference type="Proteomes" id="UP001055185">
    <property type="component" value="Unassembled WGS sequence"/>
</dbReference>
<dbReference type="Pfam" id="PF19124">
    <property type="entry name" value="DUF5808"/>
    <property type="match status" value="1"/>
</dbReference>
<feature type="transmembrane region" description="Helical" evidence="1">
    <location>
        <begin position="144"/>
        <end position="162"/>
    </location>
</feature>
<feature type="domain" description="DUF5808" evidence="2">
    <location>
        <begin position="300"/>
        <end position="325"/>
    </location>
</feature>
<keyword evidence="4" id="KW-1185">Reference proteome</keyword>
<evidence type="ECO:0000313" key="3">
    <source>
        <dbReference type="EMBL" id="GJN64174.1"/>
    </source>
</evidence>
<keyword evidence="1" id="KW-0472">Membrane</keyword>
<gene>
    <name evidence="3" type="ORF">JCM17207_07990</name>
</gene>
<evidence type="ECO:0000313" key="4">
    <source>
        <dbReference type="Proteomes" id="UP001055185"/>
    </source>
</evidence>
<proteinExistence type="predicted"/>
<evidence type="ECO:0000256" key="1">
    <source>
        <dbReference type="SAM" id="Phobius"/>
    </source>
</evidence>
<feature type="transmembrane region" description="Helical" evidence="1">
    <location>
        <begin position="248"/>
        <end position="266"/>
    </location>
</feature>
<keyword evidence="1" id="KW-1133">Transmembrane helix</keyword>
<dbReference type="AlphaFoldDB" id="A0AA37IY89"/>
<protein>
    <recommendedName>
        <fullName evidence="2">DUF5808 domain-containing protein</fullName>
    </recommendedName>
</protein>
<dbReference type="EMBL" id="BQKV01000027">
    <property type="protein sequence ID" value="GJN64174.1"/>
    <property type="molecule type" value="Genomic_DNA"/>
</dbReference>
<name>A0AA37IY89_9FIRM</name>
<comment type="caution">
    <text evidence="3">The sequence shown here is derived from an EMBL/GenBank/DDBJ whole genome shotgun (WGS) entry which is preliminary data.</text>
</comment>
<feature type="transmembrane region" description="Helical" evidence="1">
    <location>
        <begin position="59"/>
        <end position="76"/>
    </location>
</feature>